<name>A0A2G1XLJ7_STRCJ</name>
<sequence length="95" mass="10221">MSTARVWSIERIRDALGSPDLSQRFLGEICRAPADEVLAVFTKWQGIAERTLAAVERGRQAAAAEAAGGEVPGEWIDITQKVQEDAALVRSRGAA</sequence>
<organism evidence="1 2">
    <name type="scientific">Streptomyces cinnamoneus</name>
    <name type="common">Streptoverticillium cinnamoneum</name>
    <dbReference type="NCBI Taxonomy" id="53446"/>
    <lineage>
        <taxon>Bacteria</taxon>
        <taxon>Bacillati</taxon>
        <taxon>Actinomycetota</taxon>
        <taxon>Actinomycetes</taxon>
        <taxon>Kitasatosporales</taxon>
        <taxon>Streptomycetaceae</taxon>
        <taxon>Streptomyces</taxon>
        <taxon>Streptomyces cinnamoneus group</taxon>
    </lineage>
</organism>
<reference evidence="1 2" key="1">
    <citation type="journal article" date="2017" name="Biochemistry">
        <title>Identification of the Biosynthetic Pathway for the Antibiotic Bicyclomycin.</title>
        <authorList>
            <person name="Patteson J."/>
            <person name="Cai W."/>
            <person name="Johnson R.A."/>
            <person name="Santa Maria K."/>
            <person name="Li B."/>
        </authorList>
    </citation>
    <scope>NUCLEOTIDE SEQUENCE [LARGE SCALE GENOMIC DNA]</scope>
    <source>
        <strain evidence="1 2">ATCC 21532</strain>
    </source>
</reference>
<keyword evidence="2" id="KW-1185">Reference proteome</keyword>
<dbReference type="AlphaFoldDB" id="A0A2G1XLJ7"/>
<dbReference type="EMBL" id="NHZO01000097">
    <property type="protein sequence ID" value="PHQ52112.1"/>
    <property type="molecule type" value="Genomic_DNA"/>
</dbReference>
<accession>A0A2G1XLJ7</accession>
<proteinExistence type="predicted"/>
<dbReference type="OrthoDB" id="4239320at2"/>
<protein>
    <submittedName>
        <fullName evidence="1">Uncharacterized protein</fullName>
    </submittedName>
</protein>
<evidence type="ECO:0000313" key="1">
    <source>
        <dbReference type="EMBL" id="PHQ52112.1"/>
    </source>
</evidence>
<gene>
    <name evidence="1" type="ORF">BLA24_09320</name>
</gene>
<dbReference type="RefSeq" id="WP_099198671.1">
    <property type="nucleotide sequence ID" value="NZ_JBIRXA010000008.1"/>
</dbReference>
<evidence type="ECO:0000313" key="2">
    <source>
        <dbReference type="Proteomes" id="UP000222531"/>
    </source>
</evidence>
<comment type="caution">
    <text evidence="1">The sequence shown here is derived from an EMBL/GenBank/DDBJ whole genome shotgun (WGS) entry which is preliminary data.</text>
</comment>
<dbReference type="Proteomes" id="UP000222531">
    <property type="component" value="Unassembled WGS sequence"/>
</dbReference>